<organism evidence="1 2">
    <name type="scientific">Parasitella parasitica</name>
    <dbReference type="NCBI Taxonomy" id="35722"/>
    <lineage>
        <taxon>Eukaryota</taxon>
        <taxon>Fungi</taxon>
        <taxon>Fungi incertae sedis</taxon>
        <taxon>Mucoromycota</taxon>
        <taxon>Mucoromycotina</taxon>
        <taxon>Mucoromycetes</taxon>
        <taxon>Mucorales</taxon>
        <taxon>Mucorineae</taxon>
        <taxon>Mucoraceae</taxon>
        <taxon>Parasitella</taxon>
    </lineage>
</organism>
<dbReference type="Proteomes" id="UP000054107">
    <property type="component" value="Unassembled WGS sequence"/>
</dbReference>
<dbReference type="STRING" id="35722.A0A0B7NCS3"/>
<name>A0A0B7NCS3_9FUNG</name>
<evidence type="ECO:0000313" key="2">
    <source>
        <dbReference type="Proteomes" id="UP000054107"/>
    </source>
</evidence>
<accession>A0A0B7NCS3</accession>
<protein>
    <submittedName>
        <fullName evidence="1">Uncharacterized protein</fullName>
    </submittedName>
</protein>
<evidence type="ECO:0000313" key="1">
    <source>
        <dbReference type="EMBL" id="CEP16336.1"/>
    </source>
</evidence>
<sequence>MHEFTLQTDPKNLIYLSTQKVPNAMMLGWWEPIFSNTFDIVHLPGIFNSIPDALSQLYEHDADVSARHLLGAGTMLMVVN</sequence>
<dbReference type="AlphaFoldDB" id="A0A0B7NCS3"/>
<proteinExistence type="predicted"/>
<gene>
    <name evidence="1" type="primary">PARPA_10593.1 scaffold 41210</name>
</gene>
<keyword evidence="2" id="KW-1185">Reference proteome</keyword>
<dbReference type="OrthoDB" id="2376471at2759"/>
<reference evidence="1 2" key="1">
    <citation type="submission" date="2014-09" db="EMBL/GenBank/DDBJ databases">
        <authorList>
            <person name="Ellenberger Sabrina"/>
        </authorList>
    </citation>
    <scope>NUCLEOTIDE SEQUENCE [LARGE SCALE GENOMIC DNA]</scope>
    <source>
        <strain evidence="1 2">CBS 412.66</strain>
    </source>
</reference>
<dbReference type="EMBL" id="LN733060">
    <property type="protein sequence ID" value="CEP16336.1"/>
    <property type="molecule type" value="Genomic_DNA"/>
</dbReference>